<dbReference type="Proteomes" id="UP000182658">
    <property type="component" value="Unassembled WGS sequence"/>
</dbReference>
<dbReference type="OrthoDB" id="17098at2759"/>
<protein>
    <submittedName>
        <fullName evidence="2">Uncharacterized protein</fullName>
    </submittedName>
</protein>
<accession>A0A1J7JBF7</accession>
<dbReference type="AlphaFoldDB" id="A0A1J7JBF7"/>
<sequence>MFGAIRPSKSSSSRRGPTSQPSPSANPAGNVHRRYIYTLGDTNSLNAITNFETRVRQLFGNNGGTWDAKGDGGKNTTAVMHLAVDNLGGRTRDEFSRYTSRGQILAFRPIWTRLLSVLPSRPSQQANRTQ</sequence>
<gene>
    <name evidence="2" type="ORF">CONLIGDRAFT_679395</name>
</gene>
<keyword evidence="3" id="KW-1185">Reference proteome</keyword>
<proteinExistence type="predicted"/>
<feature type="region of interest" description="Disordered" evidence="1">
    <location>
        <begin position="1"/>
        <end position="31"/>
    </location>
</feature>
<evidence type="ECO:0000313" key="2">
    <source>
        <dbReference type="EMBL" id="OIW30617.1"/>
    </source>
</evidence>
<feature type="compositionally biased region" description="Low complexity" evidence="1">
    <location>
        <begin position="1"/>
        <end position="23"/>
    </location>
</feature>
<evidence type="ECO:0000256" key="1">
    <source>
        <dbReference type="SAM" id="MobiDB-lite"/>
    </source>
</evidence>
<reference evidence="2 3" key="1">
    <citation type="submission" date="2016-10" db="EMBL/GenBank/DDBJ databases">
        <title>Draft genome sequence of Coniochaeta ligniaria NRRL30616, a lignocellulolytic fungus for bioabatement of inhibitors in plant biomass hydrolysates.</title>
        <authorList>
            <consortium name="DOE Joint Genome Institute"/>
            <person name="Jimenez D.J."/>
            <person name="Hector R.E."/>
            <person name="Riley R."/>
            <person name="Sun H."/>
            <person name="Grigoriev I.V."/>
            <person name="Van Elsas J.D."/>
            <person name="Nichols N.N."/>
        </authorList>
    </citation>
    <scope>NUCLEOTIDE SEQUENCE [LARGE SCALE GENOMIC DNA]</scope>
    <source>
        <strain evidence="2 3">NRRL 30616</strain>
    </source>
</reference>
<dbReference type="InParanoid" id="A0A1J7JBF7"/>
<evidence type="ECO:0000313" key="3">
    <source>
        <dbReference type="Proteomes" id="UP000182658"/>
    </source>
</evidence>
<dbReference type="EMBL" id="KV875096">
    <property type="protein sequence ID" value="OIW30617.1"/>
    <property type="molecule type" value="Genomic_DNA"/>
</dbReference>
<name>A0A1J7JBF7_9PEZI</name>
<organism evidence="2 3">
    <name type="scientific">Coniochaeta ligniaria NRRL 30616</name>
    <dbReference type="NCBI Taxonomy" id="1408157"/>
    <lineage>
        <taxon>Eukaryota</taxon>
        <taxon>Fungi</taxon>
        <taxon>Dikarya</taxon>
        <taxon>Ascomycota</taxon>
        <taxon>Pezizomycotina</taxon>
        <taxon>Sordariomycetes</taxon>
        <taxon>Sordariomycetidae</taxon>
        <taxon>Coniochaetales</taxon>
        <taxon>Coniochaetaceae</taxon>
        <taxon>Coniochaeta</taxon>
    </lineage>
</organism>